<evidence type="ECO:0000313" key="3">
    <source>
        <dbReference type="Proteomes" id="UP000569732"/>
    </source>
</evidence>
<proteinExistence type="predicted"/>
<dbReference type="EMBL" id="JACCKB010000008">
    <property type="protein sequence ID" value="NYZ65922.1"/>
    <property type="molecule type" value="Genomic_DNA"/>
</dbReference>
<dbReference type="SUPFAM" id="SSF46785">
    <property type="entry name" value="Winged helix' DNA-binding domain"/>
    <property type="match status" value="1"/>
</dbReference>
<name>A0A853I356_9GAMM</name>
<dbReference type="InterPro" id="IPR000835">
    <property type="entry name" value="HTH_MarR-typ"/>
</dbReference>
<dbReference type="Gene3D" id="1.10.10.10">
    <property type="entry name" value="Winged helix-like DNA-binding domain superfamily/Winged helix DNA-binding domain"/>
    <property type="match status" value="1"/>
</dbReference>
<sequence>MADDHDLNSIVSSSHLVSELSRELSEFEYGLTIANNSFQRWMLHCSSSSGVNELTPLDVLVIHHINHRDRSKKVSDICFILNLEDTHTIAYSVRKLVSLGMIIGTKQGKETFYNTTESGQSYCQKYRKIRESCLINSLKALNLSNKELGEVASALRMLSGLYDQASRAAASL</sequence>
<accession>A0A853I356</accession>
<dbReference type="InterPro" id="IPR036388">
    <property type="entry name" value="WH-like_DNA-bd_sf"/>
</dbReference>
<keyword evidence="2" id="KW-0238">DNA-binding</keyword>
<dbReference type="Pfam" id="PF13463">
    <property type="entry name" value="HTH_27"/>
    <property type="match status" value="1"/>
</dbReference>
<evidence type="ECO:0000259" key="1">
    <source>
        <dbReference type="Pfam" id="PF13463"/>
    </source>
</evidence>
<dbReference type="PIRSF" id="PIRSF036158">
    <property type="entry name" value="UCP036158_MarR"/>
    <property type="match status" value="1"/>
</dbReference>
<dbReference type="GO" id="GO:0003700">
    <property type="term" value="F:DNA-binding transcription factor activity"/>
    <property type="evidence" value="ECO:0007669"/>
    <property type="project" value="InterPro"/>
</dbReference>
<dbReference type="InterPro" id="IPR014601">
    <property type="entry name" value="Trans_reg_MarR_HTH"/>
</dbReference>
<organism evidence="2 3">
    <name type="scientific">Spartinivicinus marinus</name>
    <dbReference type="NCBI Taxonomy" id="2994442"/>
    <lineage>
        <taxon>Bacteria</taxon>
        <taxon>Pseudomonadati</taxon>
        <taxon>Pseudomonadota</taxon>
        <taxon>Gammaproteobacteria</taxon>
        <taxon>Oceanospirillales</taxon>
        <taxon>Zooshikellaceae</taxon>
        <taxon>Spartinivicinus</taxon>
    </lineage>
</organism>
<dbReference type="GO" id="GO:0003677">
    <property type="term" value="F:DNA binding"/>
    <property type="evidence" value="ECO:0007669"/>
    <property type="project" value="UniProtKB-KW"/>
</dbReference>
<gene>
    <name evidence="2" type="ORF">H0A36_07830</name>
</gene>
<keyword evidence="3" id="KW-1185">Reference proteome</keyword>
<comment type="caution">
    <text evidence="2">The sequence shown here is derived from an EMBL/GenBank/DDBJ whole genome shotgun (WGS) entry which is preliminary data.</text>
</comment>
<protein>
    <submittedName>
        <fullName evidence="2">Winged helix DNA-binding protein</fullName>
    </submittedName>
</protein>
<feature type="domain" description="HTH marR-type" evidence="1">
    <location>
        <begin position="54"/>
        <end position="119"/>
    </location>
</feature>
<dbReference type="InterPro" id="IPR036390">
    <property type="entry name" value="WH_DNA-bd_sf"/>
</dbReference>
<dbReference type="Proteomes" id="UP000569732">
    <property type="component" value="Unassembled WGS sequence"/>
</dbReference>
<reference evidence="2 3" key="1">
    <citation type="submission" date="2020-07" db="EMBL/GenBank/DDBJ databases">
        <title>Endozoicomonas sp. nov., isolated from sediment.</title>
        <authorList>
            <person name="Gu T."/>
        </authorList>
    </citation>
    <scope>NUCLEOTIDE SEQUENCE [LARGE SCALE GENOMIC DNA]</scope>
    <source>
        <strain evidence="2 3">SM1973</strain>
    </source>
</reference>
<dbReference type="AlphaFoldDB" id="A0A853I356"/>
<evidence type="ECO:0000313" key="2">
    <source>
        <dbReference type="EMBL" id="NYZ65922.1"/>
    </source>
</evidence>
<dbReference type="RefSeq" id="WP_180567946.1">
    <property type="nucleotide sequence ID" value="NZ_JACCKB010000008.1"/>
</dbReference>